<gene>
    <name evidence="2" type="ORF">GCM10011514_54220</name>
</gene>
<accession>A0A916ZA41</accession>
<organism evidence="2 3">
    <name type="scientific">Emticicia aquatilis</name>
    <dbReference type="NCBI Taxonomy" id="1537369"/>
    <lineage>
        <taxon>Bacteria</taxon>
        <taxon>Pseudomonadati</taxon>
        <taxon>Bacteroidota</taxon>
        <taxon>Cytophagia</taxon>
        <taxon>Cytophagales</taxon>
        <taxon>Leadbetterellaceae</taxon>
        <taxon>Emticicia</taxon>
    </lineage>
</organism>
<dbReference type="EMBL" id="BMKK01000023">
    <property type="protein sequence ID" value="GGD83321.1"/>
    <property type="molecule type" value="Genomic_DNA"/>
</dbReference>
<dbReference type="RefSeq" id="WP_188771508.1">
    <property type="nucleotide sequence ID" value="NZ_BMKK01000023.1"/>
</dbReference>
<keyword evidence="3" id="KW-1185">Reference proteome</keyword>
<evidence type="ECO:0000256" key="1">
    <source>
        <dbReference type="SAM" id="SignalP"/>
    </source>
</evidence>
<reference evidence="2" key="2">
    <citation type="submission" date="2020-09" db="EMBL/GenBank/DDBJ databases">
        <authorList>
            <person name="Sun Q."/>
            <person name="Zhou Y."/>
        </authorList>
    </citation>
    <scope>NUCLEOTIDE SEQUENCE</scope>
    <source>
        <strain evidence="2">CGMCC 1.15958</strain>
    </source>
</reference>
<dbReference type="AlphaFoldDB" id="A0A916ZA41"/>
<reference evidence="2" key="1">
    <citation type="journal article" date="2014" name="Int. J. Syst. Evol. Microbiol.">
        <title>Complete genome sequence of Corynebacterium casei LMG S-19264T (=DSM 44701T), isolated from a smear-ripened cheese.</title>
        <authorList>
            <consortium name="US DOE Joint Genome Institute (JGI-PGF)"/>
            <person name="Walter F."/>
            <person name="Albersmeier A."/>
            <person name="Kalinowski J."/>
            <person name="Ruckert C."/>
        </authorList>
    </citation>
    <scope>NUCLEOTIDE SEQUENCE</scope>
    <source>
        <strain evidence="2">CGMCC 1.15958</strain>
    </source>
</reference>
<evidence type="ECO:0008006" key="4">
    <source>
        <dbReference type="Google" id="ProtNLM"/>
    </source>
</evidence>
<evidence type="ECO:0000313" key="3">
    <source>
        <dbReference type="Proteomes" id="UP000609064"/>
    </source>
</evidence>
<sequence>MKKLSKLALVALLAGAAINAQAQVKFKITRKDDLKTYVVSMLPEQTLKGAKNTIGTAQVTLRVKSDKAFILNNLKSANQEAEWQTGAAMKSPDGAGDYDYVSINLKNVGTKAFTFTEGQEVELFSFQNAGEQLDANVELIDNSNDELIKTHGAEFNVKNHISVLGFGHRNAYSGNAGSLMNPEEVAKKLRIQKVFPNPAVDRTTVVYENLLDETAGDLFLTIIDSRSSRELVRKKVKMGAGEFSIDLSLEDLTEGSYLVHIEKDGLRIGSAQKLMVVK</sequence>
<keyword evidence="1" id="KW-0732">Signal</keyword>
<protein>
    <recommendedName>
        <fullName evidence="4">T9SS C-terminal target domain-containing protein</fullName>
    </recommendedName>
</protein>
<evidence type="ECO:0000313" key="2">
    <source>
        <dbReference type="EMBL" id="GGD83321.1"/>
    </source>
</evidence>
<comment type="caution">
    <text evidence="2">The sequence shown here is derived from an EMBL/GenBank/DDBJ whole genome shotgun (WGS) entry which is preliminary data.</text>
</comment>
<feature type="chain" id="PRO_5037870133" description="T9SS C-terminal target domain-containing protein" evidence="1">
    <location>
        <begin position="23"/>
        <end position="278"/>
    </location>
</feature>
<proteinExistence type="predicted"/>
<name>A0A916ZA41_9BACT</name>
<feature type="signal peptide" evidence="1">
    <location>
        <begin position="1"/>
        <end position="22"/>
    </location>
</feature>
<dbReference type="Proteomes" id="UP000609064">
    <property type="component" value="Unassembled WGS sequence"/>
</dbReference>